<keyword evidence="7" id="KW-0963">Cytoplasm</keyword>
<dbReference type="GO" id="GO:0004045">
    <property type="term" value="F:peptidyl-tRNA hydrolase activity"/>
    <property type="evidence" value="ECO:0007669"/>
    <property type="project" value="UniProtKB-UniRule"/>
</dbReference>
<protein>
    <recommendedName>
        <fullName evidence="6 7">Peptidyl-tRNA hydrolase</fullName>
        <shortName evidence="7">Pth</shortName>
        <ecNumber evidence="1 7">3.1.1.29</ecNumber>
    </recommendedName>
</protein>
<reference evidence="11" key="1">
    <citation type="journal article" date="2013" name="Diversity">
        <title>Genome Sequence of Dickeya solani, a New soft Rot Pathogen of Potato, Suggests its Emergence May Be Related to a Novel Combination of Non-Ribosomal Peptide/Polyketide Synthetase Clusters.</title>
        <authorList>
            <person name="Garlant L."/>
            <person name="Koskinen P."/>
            <person name="Rouhiainen L."/>
            <person name="Laine P."/>
            <person name="Paulin L."/>
            <person name="Auvinen P."/>
            <person name="Holm L."/>
            <person name="Pirhonen M."/>
        </authorList>
    </citation>
    <scope>NUCLEOTIDE SEQUENCE [LARGE SCALE GENOMIC DNA]</scope>
    <source>
        <strain evidence="11">D s0432-1</strain>
    </source>
</reference>
<comment type="catalytic activity">
    <reaction evidence="7 8">
        <text>an N-acyl-L-alpha-aminoacyl-tRNA + H2O = an N-acyl-L-amino acid + a tRNA + H(+)</text>
        <dbReference type="Rhea" id="RHEA:54448"/>
        <dbReference type="Rhea" id="RHEA-COMP:10123"/>
        <dbReference type="Rhea" id="RHEA-COMP:13883"/>
        <dbReference type="ChEBI" id="CHEBI:15377"/>
        <dbReference type="ChEBI" id="CHEBI:15378"/>
        <dbReference type="ChEBI" id="CHEBI:59874"/>
        <dbReference type="ChEBI" id="CHEBI:78442"/>
        <dbReference type="ChEBI" id="CHEBI:138191"/>
        <dbReference type="EC" id="3.1.1.29"/>
    </reaction>
</comment>
<evidence type="ECO:0000256" key="6">
    <source>
        <dbReference type="ARBA" id="ARBA00050038"/>
    </source>
</evidence>
<keyword evidence="3 7" id="KW-0378">Hydrolase</keyword>
<comment type="subcellular location">
    <subcellularLocation>
        <location evidence="7">Cytoplasm</location>
    </subcellularLocation>
</comment>
<dbReference type="GO" id="GO:0005737">
    <property type="term" value="C:cytoplasm"/>
    <property type="evidence" value="ECO:0007669"/>
    <property type="project" value="UniProtKB-SubCell"/>
</dbReference>
<dbReference type="PANTHER" id="PTHR17224:SF1">
    <property type="entry name" value="PEPTIDYL-TRNA HYDROLASE"/>
    <property type="match status" value="1"/>
</dbReference>
<evidence type="ECO:0000256" key="7">
    <source>
        <dbReference type="HAMAP-Rule" id="MF_00083"/>
    </source>
</evidence>
<feature type="binding site" evidence="7">
    <location>
        <position position="155"/>
    </location>
    <ligand>
        <name>tRNA</name>
        <dbReference type="ChEBI" id="CHEBI:17843"/>
    </ligand>
</feature>
<dbReference type="InterPro" id="IPR018171">
    <property type="entry name" value="Pept_tRNA_hydro_CS"/>
</dbReference>
<comment type="function">
    <text evidence="7">Catalyzes the release of premature peptidyl moieties from peptidyl-tRNA molecules trapped in stalled 50S ribosomal subunits, and thus maintains levels of free tRNAs and 50S ribosomes.</text>
</comment>
<dbReference type="FunFam" id="3.40.50.1470:FF:000001">
    <property type="entry name" value="Peptidyl-tRNA hydrolase"/>
    <property type="match status" value="1"/>
</dbReference>
<evidence type="ECO:0000313" key="11">
    <source>
        <dbReference type="Proteomes" id="UP000017142"/>
    </source>
</evidence>
<evidence type="ECO:0000256" key="8">
    <source>
        <dbReference type="RuleBase" id="RU000673"/>
    </source>
</evidence>
<dbReference type="GO" id="GO:0072344">
    <property type="term" value="P:rescue of stalled ribosome"/>
    <property type="evidence" value="ECO:0007669"/>
    <property type="project" value="UniProtKB-UniRule"/>
</dbReference>
<keyword evidence="2 7" id="KW-0820">tRNA-binding</keyword>
<accession>A0AAV3KFX5</accession>
<comment type="subunit">
    <text evidence="7">Monomer.</text>
</comment>
<feature type="binding site" evidence="7">
    <location>
        <position position="56"/>
    </location>
    <ligand>
        <name>tRNA</name>
        <dbReference type="ChEBI" id="CHEBI:17843"/>
    </ligand>
</feature>
<proteinExistence type="inferred from homology"/>
<evidence type="ECO:0000256" key="9">
    <source>
        <dbReference type="RuleBase" id="RU004320"/>
    </source>
</evidence>
<gene>
    <name evidence="7" type="primary">pth</name>
    <name evidence="10" type="ORF">A544_2182</name>
</gene>
<dbReference type="EC" id="3.1.1.29" evidence="1 7"/>
<name>A0AAV3KFX5_9GAMM</name>
<dbReference type="PROSITE" id="PS01196">
    <property type="entry name" value="PEPT_TRNA_HYDROL_2"/>
    <property type="match status" value="1"/>
</dbReference>
<dbReference type="SUPFAM" id="SSF53178">
    <property type="entry name" value="Peptidyl-tRNA hydrolase-like"/>
    <property type="match status" value="1"/>
</dbReference>
<dbReference type="CDD" id="cd00462">
    <property type="entry name" value="PTH"/>
    <property type="match status" value="1"/>
</dbReference>
<feature type="binding site" evidence="7">
    <location>
        <position position="109"/>
    </location>
    <ligand>
        <name>tRNA</name>
        <dbReference type="ChEBI" id="CHEBI:17843"/>
    </ligand>
</feature>
<dbReference type="InterPro" id="IPR001328">
    <property type="entry name" value="Pept_tRNA_hydro"/>
</dbReference>
<dbReference type="AlphaFoldDB" id="A0AAV3KFX5"/>
<dbReference type="Gene3D" id="3.40.50.1470">
    <property type="entry name" value="Peptidyl-tRNA hydrolase"/>
    <property type="match status" value="1"/>
</dbReference>
<comment type="function">
    <text evidence="7">Hydrolyzes ribosome-free peptidyl-tRNAs (with 1 or more amino acids incorporated), which drop off the ribosome during protein synthesis, or as a result of ribosome stalling.</text>
</comment>
<dbReference type="Pfam" id="PF01195">
    <property type="entry name" value="Pept_tRNA_hydro"/>
    <property type="match status" value="1"/>
</dbReference>
<dbReference type="GO" id="GO:0000049">
    <property type="term" value="F:tRNA binding"/>
    <property type="evidence" value="ECO:0007669"/>
    <property type="project" value="UniProtKB-UniRule"/>
</dbReference>
<keyword evidence="4 7" id="KW-0694">RNA-binding</keyword>
<dbReference type="PANTHER" id="PTHR17224">
    <property type="entry name" value="PEPTIDYL-TRNA HYDROLASE"/>
    <property type="match status" value="1"/>
</dbReference>
<dbReference type="NCBIfam" id="TIGR00447">
    <property type="entry name" value="pth"/>
    <property type="match status" value="1"/>
</dbReference>
<evidence type="ECO:0000256" key="1">
    <source>
        <dbReference type="ARBA" id="ARBA00013260"/>
    </source>
</evidence>
<feature type="binding site" evidence="7">
    <location>
        <position position="107"/>
    </location>
    <ligand>
        <name>tRNA</name>
        <dbReference type="ChEBI" id="CHEBI:17843"/>
    </ligand>
</feature>
<sequence length="234" mass="25328">MLVINCPCATLTALSILPTGRVVFGDPHPGKVLRESYQIMSGIKLIVGLANPGAEYAATRHNAGAWYVDRLADAYRQSLKEESKFFGYTARLTLAGNDVRLLVPTTFMNLSGKAVAAMATFYRIAPDEILVAHDELDLPPGVAKLKLGGGHGGHNGLKDIVSKLGNNPNFHRLRIGIGHPGDKNKVVGFVLGKPPTSEQTLIDQAIDESLRCTDILMKEDMIKAMNRLHAFKAS</sequence>
<comment type="similarity">
    <text evidence="5 7 9">Belongs to the PTH family.</text>
</comment>
<dbReference type="GO" id="GO:0006515">
    <property type="term" value="P:protein quality control for misfolded or incompletely synthesized proteins"/>
    <property type="evidence" value="ECO:0007669"/>
    <property type="project" value="UniProtKB-UniRule"/>
</dbReference>
<evidence type="ECO:0000256" key="2">
    <source>
        <dbReference type="ARBA" id="ARBA00022555"/>
    </source>
</evidence>
<dbReference type="EMBL" id="AMWE01000002">
    <property type="protein sequence ID" value="ERO59001.1"/>
    <property type="molecule type" value="Genomic_DNA"/>
</dbReference>
<feature type="site" description="Stabilizes the basic form of H active site to accept a proton" evidence="7">
    <location>
        <position position="134"/>
    </location>
</feature>
<evidence type="ECO:0000313" key="10">
    <source>
        <dbReference type="EMBL" id="ERO59001.1"/>
    </source>
</evidence>
<dbReference type="HAMAP" id="MF_00083">
    <property type="entry name" value="Pept_tRNA_hydro_bact"/>
    <property type="match status" value="1"/>
</dbReference>
<evidence type="ECO:0000256" key="5">
    <source>
        <dbReference type="ARBA" id="ARBA00038063"/>
    </source>
</evidence>
<feature type="active site" description="Proton acceptor" evidence="7">
    <location>
        <position position="61"/>
    </location>
</feature>
<dbReference type="Proteomes" id="UP000017142">
    <property type="component" value="Unassembled WGS sequence"/>
</dbReference>
<feature type="site" description="Discriminates between blocked and unblocked aminoacyl-tRNA" evidence="7">
    <location>
        <position position="51"/>
    </location>
</feature>
<organism evidence="10 11">
    <name type="scientific">Dickeya solani D s0432-1</name>
    <dbReference type="NCBI Taxonomy" id="1231725"/>
    <lineage>
        <taxon>Bacteria</taxon>
        <taxon>Pseudomonadati</taxon>
        <taxon>Pseudomonadota</taxon>
        <taxon>Gammaproteobacteria</taxon>
        <taxon>Enterobacterales</taxon>
        <taxon>Pectobacteriaceae</taxon>
        <taxon>Dickeya</taxon>
    </lineage>
</organism>
<dbReference type="PROSITE" id="PS01195">
    <property type="entry name" value="PEPT_TRNA_HYDROL_1"/>
    <property type="match status" value="1"/>
</dbReference>
<dbReference type="InterPro" id="IPR036416">
    <property type="entry name" value="Pept_tRNA_hydro_sf"/>
</dbReference>
<evidence type="ECO:0000256" key="3">
    <source>
        <dbReference type="ARBA" id="ARBA00022801"/>
    </source>
</evidence>
<evidence type="ECO:0000256" key="4">
    <source>
        <dbReference type="ARBA" id="ARBA00022884"/>
    </source>
</evidence>
<comment type="caution">
    <text evidence="10">The sequence shown here is derived from an EMBL/GenBank/DDBJ whole genome shotgun (WGS) entry which is preliminary data.</text>
</comment>